<evidence type="ECO:0000256" key="1">
    <source>
        <dbReference type="SAM" id="MobiDB-lite"/>
    </source>
</evidence>
<evidence type="ECO:0000313" key="2">
    <source>
        <dbReference type="EMBL" id="VAH81260.1"/>
    </source>
</evidence>
<dbReference type="Proteomes" id="UP000324705">
    <property type="component" value="Chromosome 3B"/>
</dbReference>
<reference evidence="2 3" key="1">
    <citation type="submission" date="2017-09" db="EMBL/GenBank/DDBJ databases">
        <authorList>
            <consortium name="International Durum Wheat Genome Sequencing Consortium (IDWGSC)"/>
            <person name="Milanesi L."/>
        </authorList>
    </citation>
    <scope>NUCLEOTIDE SEQUENCE [LARGE SCALE GENOMIC DNA]</scope>
    <source>
        <strain evidence="3">cv. Svevo</strain>
    </source>
</reference>
<dbReference type="EMBL" id="LT934116">
    <property type="protein sequence ID" value="VAH81260.1"/>
    <property type="molecule type" value="Genomic_DNA"/>
</dbReference>
<dbReference type="Gramene" id="TRITD3Bv1G194490.10">
    <property type="protein sequence ID" value="TRITD3Bv1G194490.10"/>
    <property type="gene ID" value="TRITD3Bv1G194490"/>
</dbReference>
<keyword evidence="3" id="KW-1185">Reference proteome</keyword>
<organism evidence="2 3">
    <name type="scientific">Triticum turgidum subsp. durum</name>
    <name type="common">Durum wheat</name>
    <name type="synonym">Triticum durum</name>
    <dbReference type="NCBI Taxonomy" id="4567"/>
    <lineage>
        <taxon>Eukaryota</taxon>
        <taxon>Viridiplantae</taxon>
        <taxon>Streptophyta</taxon>
        <taxon>Embryophyta</taxon>
        <taxon>Tracheophyta</taxon>
        <taxon>Spermatophyta</taxon>
        <taxon>Magnoliopsida</taxon>
        <taxon>Liliopsida</taxon>
        <taxon>Poales</taxon>
        <taxon>Poaceae</taxon>
        <taxon>BOP clade</taxon>
        <taxon>Pooideae</taxon>
        <taxon>Triticodae</taxon>
        <taxon>Triticeae</taxon>
        <taxon>Triticinae</taxon>
        <taxon>Triticum</taxon>
    </lineage>
</organism>
<feature type="region of interest" description="Disordered" evidence="1">
    <location>
        <begin position="1"/>
        <end position="45"/>
    </location>
</feature>
<accession>A0A9R1QPJ5</accession>
<evidence type="ECO:0000313" key="3">
    <source>
        <dbReference type="Proteomes" id="UP000324705"/>
    </source>
</evidence>
<feature type="compositionally biased region" description="Polar residues" evidence="1">
    <location>
        <begin position="11"/>
        <end position="25"/>
    </location>
</feature>
<protein>
    <submittedName>
        <fullName evidence="2">Uncharacterized protein</fullName>
    </submittedName>
</protein>
<dbReference type="AlphaFoldDB" id="A0A9R1QPJ5"/>
<gene>
    <name evidence="2" type="ORF">TRITD_3Bv1G194490</name>
</gene>
<proteinExistence type="predicted"/>
<name>A0A9R1QPJ5_TRITD</name>
<sequence>MSLVKVPCSAHGTQTSLSGSNSGTEPQRVPTEDNTGSDGVNLAEGTQEYEQVPWMDKIYWQSLVKNLLRLVPKLNFGTLKIQGR</sequence>